<dbReference type="GO" id="GO:0003746">
    <property type="term" value="F:translation elongation factor activity"/>
    <property type="evidence" value="ECO:0007669"/>
    <property type="project" value="UniProtKB-KW"/>
</dbReference>
<dbReference type="PRINTS" id="PR00315">
    <property type="entry name" value="ELONGATNFCT"/>
</dbReference>
<dbReference type="Pfam" id="PF03143">
    <property type="entry name" value="GTP_EFTU_D3"/>
    <property type="match status" value="1"/>
</dbReference>
<dbReference type="InterPro" id="IPR005225">
    <property type="entry name" value="Small_GTP-bd"/>
</dbReference>
<dbReference type="SUPFAM" id="SSF52540">
    <property type="entry name" value="P-loop containing nucleoside triphosphate hydrolases"/>
    <property type="match status" value="1"/>
</dbReference>
<dbReference type="InterPro" id="IPR050055">
    <property type="entry name" value="EF-Tu_GTPase"/>
</dbReference>
<dbReference type="PANTHER" id="PTHR43721:SF22">
    <property type="entry name" value="ELONGATION FACTOR TU, MITOCHONDRIAL"/>
    <property type="match status" value="1"/>
</dbReference>
<dbReference type="RefSeq" id="WP_394846018.1">
    <property type="nucleotide sequence ID" value="NZ_CP089982.1"/>
</dbReference>
<organism evidence="8 9">
    <name type="scientific">Pendulispora brunnea</name>
    <dbReference type="NCBI Taxonomy" id="2905690"/>
    <lineage>
        <taxon>Bacteria</taxon>
        <taxon>Pseudomonadati</taxon>
        <taxon>Myxococcota</taxon>
        <taxon>Myxococcia</taxon>
        <taxon>Myxococcales</taxon>
        <taxon>Sorangiineae</taxon>
        <taxon>Pendulisporaceae</taxon>
        <taxon>Pendulispora</taxon>
    </lineage>
</organism>
<dbReference type="InterPro" id="IPR004160">
    <property type="entry name" value="Transl_elong_EFTu/EF1A_C"/>
</dbReference>
<dbReference type="InterPro" id="IPR000795">
    <property type="entry name" value="T_Tr_GTP-bd_dom"/>
</dbReference>
<keyword evidence="1" id="KW-0547">Nucleotide-binding</keyword>
<dbReference type="PANTHER" id="PTHR43721">
    <property type="entry name" value="ELONGATION FACTOR TU-RELATED"/>
    <property type="match status" value="1"/>
</dbReference>
<dbReference type="InterPro" id="IPR004541">
    <property type="entry name" value="Transl_elong_EFTu/EF1A_bac/org"/>
</dbReference>
<dbReference type="Pfam" id="PF00009">
    <property type="entry name" value="GTP_EFTU"/>
    <property type="match status" value="1"/>
</dbReference>
<evidence type="ECO:0000313" key="9">
    <source>
        <dbReference type="Proteomes" id="UP001379533"/>
    </source>
</evidence>
<dbReference type="InterPro" id="IPR031157">
    <property type="entry name" value="G_TR_CS"/>
</dbReference>
<dbReference type="Gene3D" id="2.40.30.10">
    <property type="entry name" value="Translation factors"/>
    <property type="match status" value="2"/>
</dbReference>
<keyword evidence="4" id="KW-0342">GTP-binding</keyword>
<evidence type="ECO:0000256" key="2">
    <source>
        <dbReference type="ARBA" id="ARBA00022768"/>
    </source>
</evidence>
<dbReference type="SUPFAM" id="SSF50447">
    <property type="entry name" value="Translation proteins"/>
    <property type="match status" value="1"/>
</dbReference>
<dbReference type="NCBIfam" id="NF009372">
    <property type="entry name" value="PRK12735.1"/>
    <property type="match status" value="1"/>
</dbReference>
<name>A0ABZ2K9T7_9BACT</name>
<evidence type="ECO:0000256" key="5">
    <source>
        <dbReference type="ARBA" id="ARBA00029554"/>
    </source>
</evidence>
<feature type="domain" description="Tr-type G" evidence="7">
    <location>
        <begin position="3"/>
        <end position="200"/>
    </location>
</feature>
<sequence length="390" mass="42164">MGKMHLNVGTIGHVDHGKTTLTSAITKVMAALHGGRARSLEQIDSAPEERMRGITINLAHVEYESMTRHYAHIDCPGHADYVKNMITGASQMDGAIVLVDGSQGAQEQTREHVLLARQVGVKHVVVFVNKTDIADPELLELVVLEVQDLLAAHGYEGSPIIKGSALQAIQAVDEGQHDDARTAAIRELVHAMDTHFPDPQRDFAAPFLLPIEDVFTIEGRGTVVTGRVDRGILPVGATVEIIGLTDEGKPRVVVVTGIQSFHKDRPEARAGENVGLLLRGVKRDEVVRGQVVSIPGSIRPHIEGEAELYILTAKEGGRHTPFGTGYMPQFFFGTTDVTGMIDVPGDIAQPGDHTRVSFRLQHAIAVEPGMRFSLREGKKTVGAGVVLTVR</sequence>
<evidence type="ECO:0000256" key="3">
    <source>
        <dbReference type="ARBA" id="ARBA00022917"/>
    </source>
</evidence>
<dbReference type="InterPro" id="IPR033720">
    <property type="entry name" value="EFTU_2"/>
</dbReference>
<evidence type="ECO:0000256" key="4">
    <source>
        <dbReference type="ARBA" id="ARBA00023134"/>
    </source>
</evidence>
<dbReference type="InterPro" id="IPR004161">
    <property type="entry name" value="EFTu-like_2"/>
</dbReference>
<dbReference type="NCBIfam" id="TIGR00231">
    <property type="entry name" value="small_GTP"/>
    <property type="match status" value="1"/>
</dbReference>
<evidence type="ECO:0000256" key="1">
    <source>
        <dbReference type="ARBA" id="ARBA00022741"/>
    </source>
</evidence>
<dbReference type="CDD" id="cd03707">
    <property type="entry name" value="EFTU_III"/>
    <property type="match status" value="1"/>
</dbReference>
<accession>A0ABZ2K9T7</accession>
<dbReference type="PROSITE" id="PS00301">
    <property type="entry name" value="G_TR_1"/>
    <property type="match status" value="1"/>
</dbReference>
<keyword evidence="2 8" id="KW-0251">Elongation factor</keyword>
<dbReference type="InterPro" id="IPR009001">
    <property type="entry name" value="Transl_elong_EF1A/Init_IF2_C"/>
</dbReference>
<dbReference type="Proteomes" id="UP001379533">
    <property type="component" value="Chromosome"/>
</dbReference>
<dbReference type="InterPro" id="IPR009000">
    <property type="entry name" value="Transl_B-barrel_sf"/>
</dbReference>
<evidence type="ECO:0000256" key="6">
    <source>
        <dbReference type="NCBIfam" id="TIGR00485"/>
    </source>
</evidence>
<dbReference type="CDD" id="cd03697">
    <property type="entry name" value="EFTU_II"/>
    <property type="match status" value="1"/>
</dbReference>
<protein>
    <recommendedName>
        <fullName evidence="5 6">Elongation factor Tu</fullName>
    </recommendedName>
</protein>
<dbReference type="NCBIfam" id="TIGR00485">
    <property type="entry name" value="EF-Tu"/>
    <property type="match status" value="1"/>
</dbReference>
<dbReference type="NCBIfam" id="NF009373">
    <property type="entry name" value="PRK12736.1"/>
    <property type="match status" value="1"/>
</dbReference>
<dbReference type="InterPro" id="IPR027417">
    <property type="entry name" value="P-loop_NTPase"/>
</dbReference>
<proteinExistence type="predicted"/>
<dbReference type="Gene3D" id="3.40.50.300">
    <property type="entry name" value="P-loop containing nucleotide triphosphate hydrolases"/>
    <property type="match status" value="1"/>
</dbReference>
<keyword evidence="3" id="KW-0648">Protein biosynthesis</keyword>
<evidence type="ECO:0000259" key="7">
    <source>
        <dbReference type="PROSITE" id="PS51722"/>
    </source>
</evidence>
<keyword evidence="9" id="KW-1185">Reference proteome</keyword>
<dbReference type="NCBIfam" id="NF000766">
    <property type="entry name" value="PRK00049.1"/>
    <property type="match status" value="1"/>
</dbReference>
<dbReference type="Pfam" id="PF03144">
    <property type="entry name" value="GTP_EFTU_D2"/>
    <property type="match status" value="1"/>
</dbReference>
<evidence type="ECO:0000313" key="8">
    <source>
        <dbReference type="EMBL" id="WXA95411.1"/>
    </source>
</evidence>
<reference evidence="8 9" key="1">
    <citation type="submission" date="2021-12" db="EMBL/GenBank/DDBJ databases">
        <title>Discovery of the Pendulisporaceae a myxobacterial family with distinct sporulation behavior and unique specialized metabolism.</title>
        <authorList>
            <person name="Garcia R."/>
            <person name="Popoff A."/>
            <person name="Bader C.D."/>
            <person name="Loehr J."/>
            <person name="Walesch S."/>
            <person name="Walt C."/>
            <person name="Boldt J."/>
            <person name="Bunk B."/>
            <person name="Haeckl F.J.F.P.J."/>
            <person name="Gunesch A.P."/>
            <person name="Birkelbach J."/>
            <person name="Nuebel U."/>
            <person name="Pietschmann T."/>
            <person name="Bach T."/>
            <person name="Mueller R."/>
        </authorList>
    </citation>
    <scope>NUCLEOTIDE SEQUENCE [LARGE SCALE GENOMIC DNA]</scope>
    <source>
        <strain evidence="8 9">MSr12523</strain>
    </source>
</reference>
<dbReference type="PROSITE" id="PS51722">
    <property type="entry name" value="G_TR_2"/>
    <property type="match status" value="1"/>
</dbReference>
<dbReference type="SUPFAM" id="SSF50465">
    <property type="entry name" value="EF-Tu/eEF-1alpha/eIF2-gamma C-terminal domain"/>
    <property type="match status" value="1"/>
</dbReference>
<dbReference type="EMBL" id="CP089982">
    <property type="protein sequence ID" value="WXA95411.1"/>
    <property type="molecule type" value="Genomic_DNA"/>
</dbReference>
<gene>
    <name evidence="8" type="primary">tuf</name>
    <name evidence="8" type="ORF">LZC95_00965</name>
</gene>